<dbReference type="InterPro" id="IPR038460">
    <property type="entry name" value="AcetylCoA_hyd_C_sf"/>
</dbReference>
<protein>
    <recommendedName>
        <fullName evidence="1">Acetyl-CoA hydrolase/transferase C-terminal domain-containing protein</fullName>
    </recommendedName>
</protein>
<dbReference type="GO" id="GO:0006083">
    <property type="term" value="P:acetate metabolic process"/>
    <property type="evidence" value="ECO:0007669"/>
    <property type="project" value="InterPro"/>
</dbReference>
<dbReference type="AlphaFoldDB" id="A0A842I205"/>
<reference evidence="2 3" key="1">
    <citation type="submission" date="2020-08" db="EMBL/GenBank/DDBJ databases">
        <title>Draft genome sequence of Parasphingopyxis sp. GrpM-11.</title>
        <authorList>
            <person name="Oh J."/>
            <person name="Roh D.-H."/>
        </authorList>
    </citation>
    <scope>NUCLEOTIDE SEQUENCE [LARGE SCALE GENOMIC DNA]</scope>
    <source>
        <strain evidence="2 3">GrpM-11</strain>
    </source>
</reference>
<accession>A0A842I205</accession>
<dbReference type="GO" id="GO:0008775">
    <property type="term" value="F:acetate CoA-transferase activity"/>
    <property type="evidence" value="ECO:0007669"/>
    <property type="project" value="InterPro"/>
</dbReference>
<dbReference type="InterPro" id="IPR046433">
    <property type="entry name" value="ActCoA_hydro"/>
</dbReference>
<dbReference type="Gene3D" id="3.40.1080.20">
    <property type="entry name" value="Acetyl-CoA hydrolase/transferase C-terminal domain"/>
    <property type="match status" value="1"/>
</dbReference>
<sequence length="410" mass="43713">MTRFRPLTANRACALLRESDRLLLLGTSAEPRLLDRLVRDDPASVSHLSILTTCVAGINRFDGAALVNARDVTGFFPAPMLGDSYRQLLSTYFGITAQIASTAPDTVFVPTSLPDDKGYITSGLSAEFTETAMAVADRRIALLCPSMPRLPGCDPLHLDRFSHAFLDETPPLEIAESGRIDDPVALAIAGHVARLIGDGATIQVGIGKVPGRLFGMLRNRKRLRIHSGLVTGDIRDLVEAGSTDPEYPITCATVLGSAPFYAWLDGRSDFRLLPVDYTHNPATLARIDGLIAVNSALQVDLLGQANAEKIGDHFVSAPGGLPDFSSASHRSQGGCSIVALPSTDRSGALSRIVGRLDADTPVTVPRTDVDFVVTEHGIAELGGKSVEERARALVEIAAPFARNDLARCIA</sequence>
<dbReference type="InterPro" id="IPR026888">
    <property type="entry name" value="AcetylCoA_hyd_C"/>
</dbReference>
<evidence type="ECO:0000313" key="3">
    <source>
        <dbReference type="Proteomes" id="UP000564378"/>
    </source>
</evidence>
<evidence type="ECO:0000259" key="1">
    <source>
        <dbReference type="Pfam" id="PF13336"/>
    </source>
</evidence>
<dbReference type="PANTHER" id="PTHR21432">
    <property type="entry name" value="ACETYL-COA HYDROLASE-RELATED"/>
    <property type="match status" value="1"/>
</dbReference>
<feature type="domain" description="Acetyl-CoA hydrolase/transferase C-terminal" evidence="1">
    <location>
        <begin position="256"/>
        <end position="407"/>
    </location>
</feature>
<dbReference type="PANTHER" id="PTHR21432:SF20">
    <property type="entry name" value="ACETYL-COA HYDROLASE"/>
    <property type="match status" value="1"/>
</dbReference>
<gene>
    <name evidence="2" type="ORF">H6P80_15235</name>
</gene>
<proteinExistence type="predicted"/>
<evidence type="ECO:0000313" key="2">
    <source>
        <dbReference type="EMBL" id="MBC2778977.1"/>
    </source>
</evidence>
<dbReference type="InterPro" id="IPR037171">
    <property type="entry name" value="NagB/RpiA_transferase-like"/>
</dbReference>
<dbReference type="Gene3D" id="3.40.1080.10">
    <property type="entry name" value="Glutaconate Coenzyme A-transferase"/>
    <property type="match status" value="1"/>
</dbReference>
<comment type="caution">
    <text evidence="2">The sequence shown here is derived from an EMBL/GenBank/DDBJ whole genome shotgun (WGS) entry which is preliminary data.</text>
</comment>
<dbReference type="Pfam" id="PF13336">
    <property type="entry name" value="AcetylCoA_hyd_C"/>
    <property type="match status" value="1"/>
</dbReference>
<keyword evidence="3" id="KW-1185">Reference proteome</keyword>
<dbReference type="Gene3D" id="3.30.750.70">
    <property type="entry name" value="4-hydroxybutyrate coenzyme like domains"/>
    <property type="match status" value="1"/>
</dbReference>
<dbReference type="Proteomes" id="UP000564378">
    <property type="component" value="Unassembled WGS sequence"/>
</dbReference>
<dbReference type="EMBL" id="JACJVJ010000003">
    <property type="protein sequence ID" value="MBC2778977.1"/>
    <property type="molecule type" value="Genomic_DNA"/>
</dbReference>
<dbReference type="RefSeq" id="WP_185802278.1">
    <property type="nucleotide sequence ID" value="NZ_JACJVJ010000003.1"/>
</dbReference>
<organism evidence="2 3">
    <name type="scientific">Parasphingopyxis marina</name>
    <dbReference type="NCBI Taxonomy" id="2761622"/>
    <lineage>
        <taxon>Bacteria</taxon>
        <taxon>Pseudomonadati</taxon>
        <taxon>Pseudomonadota</taxon>
        <taxon>Alphaproteobacteria</taxon>
        <taxon>Sphingomonadales</taxon>
        <taxon>Sphingomonadaceae</taxon>
        <taxon>Parasphingopyxis</taxon>
    </lineage>
</organism>
<name>A0A842I205_9SPHN</name>
<dbReference type="SUPFAM" id="SSF100950">
    <property type="entry name" value="NagB/RpiA/CoA transferase-like"/>
    <property type="match status" value="2"/>
</dbReference>